<evidence type="ECO:0000256" key="1">
    <source>
        <dbReference type="ARBA" id="ARBA00004571"/>
    </source>
</evidence>
<evidence type="ECO:0000256" key="6">
    <source>
        <dbReference type="ARBA" id="ARBA00023237"/>
    </source>
</evidence>
<evidence type="ECO:0000256" key="5">
    <source>
        <dbReference type="ARBA" id="ARBA00023136"/>
    </source>
</evidence>
<keyword evidence="8" id="KW-0732">Signal</keyword>
<dbReference type="InterPro" id="IPR037066">
    <property type="entry name" value="Plug_dom_sf"/>
</dbReference>
<dbReference type="NCBIfam" id="TIGR04056">
    <property type="entry name" value="OMP_RagA_SusC"/>
    <property type="match status" value="1"/>
</dbReference>
<organism evidence="10 11">
    <name type="scientific">Aquimarina amphilecti</name>
    <dbReference type="NCBI Taxonomy" id="1038014"/>
    <lineage>
        <taxon>Bacteria</taxon>
        <taxon>Pseudomonadati</taxon>
        <taxon>Bacteroidota</taxon>
        <taxon>Flavobacteriia</taxon>
        <taxon>Flavobacteriales</taxon>
        <taxon>Flavobacteriaceae</taxon>
        <taxon>Aquimarina</taxon>
    </lineage>
</organism>
<dbReference type="InterPro" id="IPR023996">
    <property type="entry name" value="TonB-dep_OMP_SusC/RagA"/>
</dbReference>
<reference evidence="11" key="1">
    <citation type="submission" date="2016-10" db="EMBL/GenBank/DDBJ databases">
        <authorList>
            <person name="Varghese N."/>
            <person name="Submissions S."/>
        </authorList>
    </citation>
    <scope>NUCLEOTIDE SEQUENCE [LARGE SCALE GENOMIC DNA]</scope>
    <source>
        <strain evidence="11">DSM 25232 / NCIMB 14723 / 92V</strain>
    </source>
</reference>
<protein>
    <submittedName>
        <fullName evidence="10">TonB-linked outer membrane protein, SusC/RagA family</fullName>
    </submittedName>
</protein>
<keyword evidence="2 7" id="KW-0813">Transport</keyword>
<dbReference type="InterPro" id="IPR012910">
    <property type="entry name" value="Plug_dom"/>
</dbReference>
<dbReference type="SUPFAM" id="SSF49464">
    <property type="entry name" value="Carboxypeptidase regulatory domain-like"/>
    <property type="match status" value="1"/>
</dbReference>
<feature type="signal peptide" evidence="8">
    <location>
        <begin position="1"/>
        <end position="21"/>
    </location>
</feature>
<keyword evidence="6 7" id="KW-0998">Cell outer membrane</keyword>
<dbReference type="GO" id="GO:0009279">
    <property type="term" value="C:cell outer membrane"/>
    <property type="evidence" value="ECO:0007669"/>
    <property type="project" value="UniProtKB-SubCell"/>
</dbReference>
<evidence type="ECO:0000256" key="8">
    <source>
        <dbReference type="SAM" id="SignalP"/>
    </source>
</evidence>
<evidence type="ECO:0000256" key="2">
    <source>
        <dbReference type="ARBA" id="ARBA00022448"/>
    </source>
</evidence>
<evidence type="ECO:0000256" key="4">
    <source>
        <dbReference type="ARBA" id="ARBA00022692"/>
    </source>
</evidence>
<keyword evidence="5 7" id="KW-0472">Membrane</keyword>
<dbReference type="Pfam" id="PF13715">
    <property type="entry name" value="CarbopepD_reg_2"/>
    <property type="match status" value="1"/>
</dbReference>
<evidence type="ECO:0000259" key="9">
    <source>
        <dbReference type="Pfam" id="PF07715"/>
    </source>
</evidence>
<dbReference type="RefSeq" id="WP_091408457.1">
    <property type="nucleotide sequence ID" value="NZ_FOAB01000004.1"/>
</dbReference>
<dbReference type="OrthoDB" id="9768177at2"/>
<dbReference type="NCBIfam" id="TIGR04057">
    <property type="entry name" value="SusC_RagA_signa"/>
    <property type="match status" value="1"/>
</dbReference>
<feature type="domain" description="TonB-dependent receptor plug" evidence="9">
    <location>
        <begin position="115"/>
        <end position="235"/>
    </location>
</feature>
<evidence type="ECO:0000313" key="11">
    <source>
        <dbReference type="Proteomes" id="UP000198521"/>
    </source>
</evidence>
<evidence type="ECO:0000256" key="7">
    <source>
        <dbReference type="PROSITE-ProRule" id="PRU01360"/>
    </source>
</evidence>
<dbReference type="InterPro" id="IPR008969">
    <property type="entry name" value="CarboxyPept-like_regulatory"/>
</dbReference>
<proteinExistence type="inferred from homology"/>
<comment type="similarity">
    <text evidence="7">Belongs to the TonB-dependent receptor family.</text>
</comment>
<dbReference type="Pfam" id="PF07715">
    <property type="entry name" value="Plug"/>
    <property type="match status" value="1"/>
</dbReference>
<name>A0A1H7PU15_AQUAM</name>
<dbReference type="InterPro" id="IPR039426">
    <property type="entry name" value="TonB-dep_rcpt-like"/>
</dbReference>
<sequence length="1025" mass="111318">MKQINYKLLLFVFFVSSISFAQQKKITGTVTDDNGLPLPGVNIIVKNTSEGTQTDFDGNYSIAASSGAVLTYSYVGFETKELVVGNRNNINVSLLVSRATLEEVVVVGFGERARKSLSTSIATVEVDDIVNIATPTVSGALQGTVTGLQVNQNSGTPGAGFSVRIRGASSIQGSNEPLYVLDGVPLLNGTPGGGNFGGQDNDILSSLNFSDIESIQVLKDASATAIYGSRAANGVVLITTKRGKTGKLKVEINSYLGFQDAIERFDPAPLGESLRYADIAWDEAIGVPSGTGLFSTGGILGFNFLDASGLTTLDELYASDSDVNYVDEIYRSEAVVRQTDISLSGGSENARYFLQYSDFNQEGVIINQDFARRTLRLNVDFKASKSIDIDAGISISETDVSRINSDNNIFGALTTSLLEYPGLPLRDEFGELTRDNFLFSNPIQNALLESSDEVSLRYITNLGLRVKLLEGLSLYSKINLERLDFRQDRFFPAETAQGAGANGDAFTFQNLFTNWVSNTTLNYNKKFGDWGLTALAGFSFEGSDTNQTTINTQNFPEGFNQPANGSTLIQADNFNTERRLFSYLSRLGGSYQDKIFIEGTLRADASSVFGQGNQIGYFPAVSAAYIISEDFQSEAITNLKARVSWGQQGNQSGLGNFASRGLVGAVNVADVPGTSIVQVENPNLKWEITTQTNFGLDVSLFNKINLTYDYYIKNTTDLLLNRTFRNSTGFLAITDNIGSIENIGHEIGLSADIVRNDSFSWNSQVNLTFNKNEVTALVRDANGDFLPIDSGFASRVSVGQSLGSFFGLVFDGIYGPGDEIPAALQARGVSEGDVRYVDVNGDGNITPDDRQFIGDPNPELIGNFRNSITYKGFDLAANVQFELGKDIYNNSLAFAGPGSRTIFGKTREGISDYYTADNTDATQPRPREGSLQVFNAQDSSQYVEEGDYVRLKEVVLGYTFNTTLLGVKNTSLRIYVGGDNLLTFTDYSGLDPEVNTFGSDNVSRGTDFFTQGLNKTYKFGINLKF</sequence>
<dbReference type="Gene3D" id="2.170.130.10">
    <property type="entry name" value="TonB-dependent receptor, plug domain"/>
    <property type="match status" value="1"/>
</dbReference>
<feature type="chain" id="PRO_5011708814" evidence="8">
    <location>
        <begin position="22"/>
        <end position="1025"/>
    </location>
</feature>
<dbReference type="PROSITE" id="PS52016">
    <property type="entry name" value="TONB_DEPENDENT_REC_3"/>
    <property type="match status" value="1"/>
</dbReference>
<dbReference type="InterPro" id="IPR036942">
    <property type="entry name" value="Beta-barrel_TonB_sf"/>
</dbReference>
<dbReference type="Gene3D" id="2.40.170.20">
    <property type="entry name" value="TonB-dependent receptor, beta-barrel domain"/>
    <property type="match status" value="1"/>
</dbReference>
<dbReference type="EMBL" id="FOAB01000004">
    <property type="protein sequence ID" value="SEL38958.1"/>
    <property type="molecule type" value="Genomic_DNA"/>
</dbReference>
<evidence type="ECO:0000313" key="10">
    <source>
        <dbReference type="EMBL" id="SEL38958.1"/>
    </source>
</evidence>
<dbReference type="STRING" id="1038014.SAMN04487910_2317"/>
<dbReference type="FunFam" id="2.60.40.1120:FF:000003">
    <property type="entry name" value="Outer membrane protein Omp121"/>
    <property type="match status" value="1"/>
</dbReference>
<dbReference type="Gene3D" id="2.60.40.1120">
    <property type="entry name" value="Carboxypeptidase-like, regulatory domain"/>
    <property type="match status" value="1"/>
</dbReference>
<gene>
    <name evidence="10" type="ORF">SAMN04487910_2317</name>
</gene>
<comment type="subcellular location">
    <subcellularLocation>
        <location evidence="1 7">Cell outer membrane</location>
        <topology evidence="1 7">Multi-pass membrane protein</topology>
    </subcellularLocation>
</comment>
<dbReference type="InterPro" id="IPR023997">
    <property type="entry name" value="TonB-dep_OMP_SusC/RagA_CS"/>
</dbReference>
<keyword evidence="3 7" id="KW-1134">Transmembrane beta strand</keyword>
<keyword evidence="4 7" id="KW-0812">Transmembrane</keyword>
<dbReference type="Proteomes" id="UP000198521">
    <property type="component" value="Unassembled WGS sequence"/>
</dbReference>
<dbReference type="SUPFAM" id="SSF56935">
    <property type="entry name" value="Porins"/>
    <property type="match status" value="1"/>
</dbReference>
<keyword evidence="11" id="KW-1185">Reference proteome</keyword>
<evidence type="ECO:0000256" key="3">
    <source>
        <dbReference type="ARBA" id="ARBA00022452"/>
    </source>
</evidence>
<accession>A0A1H7PU15</accession>
<dbReference type="AlphaFoldDB" id="A0A1H7PU15"/>